<evidence type="ECO:0000313" key="2">
    <source>
        <dbReference type="Proteomes" id="UP000433050"/>
    </source>
</evidence>
<dbReference type="Proteomes" id="UP000433050">
    <property type="component" value="Unassembled WGS sequence"/>
</dbReference>
<protein>
    <submittedName>
        <fullName evidence="1">Uncharacterized protein</fullName>
    </submittedName>
</protein>
<dbReference type="EMBL" id="CACSAS010000001">
    <property type="protein sequence ID" value="CAA0096356.1"/>
    <property type="molecule type" value="Genomic_DNA"/>
</dbReference>
<evidence type="ECO:0000313" key="1">
    <source>
        <dbReference type="EMBL" id="CAA0096356.1"/>
    </source>
</evidence>
<reference evidence="1 2" key="1">
    <citation type="submission" date="2019-12" db="EMBL/GenBank/DDBJ databases">
        <authorList>
            <person name="Reyes-Prieto M."/>
        </authorList>
    </citation>
    <scope>NUCLEOTIDE SEQUENCE [LARGE SCALE GENOMIC DNA]</scope>
    <source>
        <strain evidence="1">HF14-78462</strain>
    </source>
</reference>
<sequence length="38" mass="3737">MPAASLSGPQPHAGTAFLHIAISEENDAGTFEGALNGG</sequence>
<accession>A0A5S9NZK1</accession>
<organism evidence="1 2">
    <name type="scientific">Starkeya nomas</name>
    <dbReference type="NCBI Taxonomy" id="2666134"/>
    <lineage>
        <taxon>Bacteria</taxon>
        <taxon>Pseudomonadati</taxon>
        <taxon>Pseudomonadota</taxon>
        <taxon>Alphaproteobacteria</taxon>
        <taxon>Hyphomicrobiales</taxon>
        <taxon>Xanthobacteraceae</taxon>
        <taxon>Starkeya</taxon>
    </lineage>
</organism>
<keyword evidence="2" id="KW-1185">Reference proteome</keyword>
<dbReference type="AlphaFoldDB" id="A0A5S9NZK1"/>
<proteinExistence type="predicted"/>
<name>A0A5S9NZK1_9HYPH</name>
<gene>
    <name evidence="1" type="ORF">STARVERO_02008</name>
</gene>